<dbReference type="EC" id="2.7.1.40" evidence="3 12"/>
<keyword evidence="10 13" id="KW-0324">Glycolysis</keyword>
<feature type="domain" description="Pyruvate kinase barrel" evidence="14">
    <location>
        <begin position="5"/>
        <end position="334"/>
    </location>
</feature>
<evidence type="ECO:0000256" key="11">
    <source>
        <dbReference type="ARBA" id="ARBA00023317"/>
    </source>
</evidence>
<evidence type="ECO:0000256" key="5">
    <source>
        <dbReference type="ARBA" id="ARBA00022723"/>
    </source>
</evidence>
<dbReference type="PRINTS" id="PR01050">
    <property type="entry name" value="PYRUVTKNASE"/>
</dbReference>
<evidence type="ECO:0000256" key="10">
    <source>
        <dbReference type="ARBA" id="ARBA00023152"/>
    </source>
</evidence>
<keyword evidence="8" id="KW-0067">ATP-binding</keyword>
<keyword evidence="6" id="KW-0547">Nucleotide-binding</keyword>
<dbReference type="InterPro" id="IPR015813">
    <property type="entry name" value="Pyrv/PenolPyrv_kinase-like_dom"/>
</dbReference>
<evidence type="ECO:0000313" key="17">
    <source>
        <dbReference type="Proteomes" id="UP000265540"/>
    </source>
</evidence>
<keyword evidence="11 16" id="KW-0670">Pyruvate</keyword>
<dbReference type="Pfam" id="PF00224">
    <property type="entry name" value="PK"/>
    <property type="match status" value="1"/>
</dbReference>
<gene>
    <name evidence="16" type="primary">pyk</name>
    <name evidence="16" type="ORF">C4561_00080</name>
</gene>
<comment type="similarity">
    <text evidence="2 13">Belongs to the pyruvate kinase family.</text>
</comment>
<organism evidence="16 17">
    <name type="scientific">candidate division WWE3 bacterium</name>
    <dbReference type="NCBI Taxonomy" id="2053526"/>
    <lineage>
        <taxon>Bacteria</taxon>
        <taxon>Katanobacteria</taxon>
    </lineage>
</organism>
<dbReference type="SUPFAM" id="SSF50800">
    <property type="entry name" value="PK beta-barrel domain-like"/>
    <property type="match status" value="1"/>
</dbReference>
<dbReference type="GO" id="GO:0000287">
    <property type="term" value="F:magnesium ion binding"/>
    <property type="evidence" value="ECO:0007669"/>
    <property type="project" value="UniProtKB-UniRule"/>
</dbReference>
<protein>
    <recommendedName>
        <fullName evidence="3 12">Pyruvate kinase</fullName>
        <ecNumber evidence="3 12">2.7.1.40</ecNumber>
    </recommendedName>
</protein>
<dbReference type="InterPro" id="IPR040442">
    <property type="entry name" value="Pyrv_kinase-like_dom_sf"/>
</dbReference>
<comment type="catalytic activity">
    <reaction evidence="13">
        <text>pyruvate + ATP = phosphoenolpyruvate + ADP + H(+)</text>
        <dbReference type="Rhea" id="RHEA:18157"/>
        <dbReference type="ChEBI" id="CHEBI:15361"/>
        <dbReference type="ChEBI" id="CHEBI:15378"/>
        <dbReference type="ChEBI" id="CHEBI:30616"/>
        <dbReference type="ChEBI" id="CHEBI:58702"/>
        <dbReference type="ChEBI" id="CHEBI:456216"/>
        <dbReference type="EC" id="2.7.1.40"/>
    </reaction>
</comment>
<keyword evidence="9 13" id="KW-0460">Magnesium</keyword>
<evidence type="ECO:0000256" key="13">
    <source>
        <dbReference type="RuleBase" id="RU000504"/>
    </source>
</evidence>
<dbReference type="GO" id="GO:0004743">
    <property type="term" value="F:pyruvate kinase activity"/>
    <property type="evidence" value="ECO:0007669"/>
    <property type="project" value="UniProtKB-UniRule"/>
</dbReference>
<keyword evidence="4 13" id="KW-0808">Transferase</keyword>
<dbReference type="GO" id="GO:0016301">
    <property type="term" value="F:kinase activity"/>
    <property type="evidence" value="ECO:0007669"/>
    <property type="project" value="UniProtKB-KW"/>
</dbReference>
<comment type="caution">
    <text evidence="16">The sequence shown here is derived from an EMBL/GenBank/DDBJ whole genome shotgun (WGS) entry which is preliminary data.</text>
</comment>
<dbReference type="Gene3D" id="3.40.1380.20">
    <property type="entry name" value="Pyruvate kinase, C-terminal domain"/>
    <property type="match status" value="1"/>
</dbReference>
<dbReference type="InterPro" id="IPR015793">
    <property type="entry name" value="Pyrv_Knase_brl"/>
</dbReference>
<name>A0A3A4ZGH0_UNCKA</name>
<dbReference type="Pfam" id="PF02887">
    <property type="entry name" value="PK_C"/>
    <property type="match status" value="1"/>
</dbReference>
<keyword evidence="7 13" id="KW-0418">Kinase</keyword>
<evidence type="ECO:0000256" key="1">
    <source>
        <dbReference type="ARBA" id="ARBA00004997"/>
    </source>
</evidence>
<evidence type="ECO:0000259" key="15">
    <source>
        <dbReference type="Pfam" id="PF02887"/>
    </source>
</evidence>
<dbReference type="Gene3D" id="3.20.20.60">
    <property type="entry name" value="Phosphoenolpyruvate-binding domains"/>
    <property type="match status" value="1"/>
</dbReference>
<dbReference type="GO" id="GO:0005524">
    <property type="term" value="F:ATP binding"/>
    <property type="evidence" value="ECO:0007669"/>
    <property type="project" value="UniProtKB-KW"/>
</dbReference>
<dbReference type="Proteomes" id="UP000265540">
    <property type="component" value="Unassembled WGS sequence"/>
</dbReference>
<sequence>MHSGKHTKIVATLGPASEDPETITHMIKAGVNVFRFNMKHNTNEWHVEKIKIVRNISKELNIPVGVLIDLQGPEIRIETQKDIQVEKGDHVFFVNDFSEVKELSRETSLTQEPKVVKISEKIVLDTLDIEDQFSIDDGFLEFEIVECFGNGFIAKSLDNGVISDHKSLNLIGKDVALPSLVEKDLERLDIAAKAAVDFVALSYVRTQKDVVELKKEMSSRNLKAKIVAKIESEKGIDNIDEIIDESDVVMVARGDLGVEMPIERIAYLQKTIINKCRSKNKQVIVATQMLQSMTVSSRPTRAEATDVSNAVYDGADAVMLSAESATGKYPVKSVEVMRRILKFNETHSQVFEVAPHNKDQTNTIVKAAVSILEFNWAKIDKVIVFTETGYTANALSSYRIKIPVVAVSEDVATVESLTIDYGVHPAVMKFPHGQFEFSSVEDQLLGLELVKKGERVLVIHGRQWKDPGKTNALFILQV</sequence>
<evidence type="ECO:0000256" key="8">
    <source>
        <dbReference type="ARBA" id="ARBA00022840"/>
    </source>
</evidence>
<dbReference type="AlphaFoldDB" id="A0A3A4ZGH0"/>
<proteinExistence type="inferred from homology"/>
<accession>A0A3A4ZGH0</accession>
<evidence type="ECO:0000256" key="6">
    <source>
        <dbReference type="ARBA" id="ARBA00022741"/>
    </source>
</evidence>
<evidence type="ECO:0000256" key="12">
    <source>
        <dbReference type="NCBIfam" id="TIGR01064"/>
    </source>
</evidence>
<reference evidence="16 17" key="1">
    <citation type="journal article" date="2017" name="ISME J.">
        <title>Energy and carbon metabolisms in a deep terrestrial subsurface fluid microbial community.</title>
        <authorList>
            <person name="Momper L."/>
            <person name="Jungbluth S.P."/>
            <person name="Lee M.D."/>
            <person name="Amend J.P."/>
        </authorList>
    </citation>
    <scope>NUCLEOTIDE SEQUENCE [LARGE SCALE GENOMIC DNA]</scope>
    <source>
        <strain evidence="16">SURF_46</strain>
    </source>
</reference>
<dbReference type="InterPro" id="IPR036918">
    <property type="entry name" value="Pyrv_Knase_C_sf"/>
</dbReference>
<dbReference type="NCBIfam" id="NF004491">
    <property type="entry name" value="PRK05826.1"/>
    <property type="match status" value="1"/>
</dbReference>
<dbReference type="InterPro" id="IPR011037">
    <property type="entry name" value="Pyrv_Knase-like_insert_dom_sf"/>
</dbReference>
<dbReference type="GO" id="GO:0030955">
    <property type="term" value="F:potassium ion binding"/>
    <property type="evidence" value="ECO:0007669"/>
    <property type="project" value="UniProtKB-UniRule"/>
</dbReference>
<dbReference type="InterPro" id="IPR015795">
    <property type="entry name" value="Pyrv_Knase_C"/>
</dbReference>
<dbReference type="SUPFAM" id="SSF52935">
    <property type="entry name" value="PK C-terminal domain-like"/>
    <property type="match status" value="1"/>
</dbReference>
<evidence type="ECO:0000256" key="4">
    <source>
        <dbReference type="ARBA" id="ARBA00022679"/>
    </source>
</evidence>
<dbReference type="NCBIfam" id="TIGR01064">
    <property type="entry name" value="pyruv_kin"/>
    <property type="match status" value="1"/>
</dbReference>
<dbReference type="InterPro" id="IPR015806">
    <property type="entry name" value="Pyrv_Knase_insert_dom_sf"/>
</dbReference>
<evidence type="ECO:0000256" key="7">
    <source>
        <dbReference type="ARBA" id="ARBA00022777"/>
    </source>
</evidence>
<dbReference type="SUPFAM" id="SSF51621">
    <property type="entry name" value="Phosphoenolpyruvate/pyruvate domain"/>
    <property type="match status" value="1"/>
</dbReference>
<dbReference type="InterPro" id="IPR001697">
    <property type="entry name" value="Pyr_Knase"/>
</dbReference>
<evidence type="ECO:0000313" key="16">
    <source>
        <dbReference type="EMBL" id="RJR28245.1"/>
    </source>
</evidence>
<comment type="pathway">
    <text evidence="1 13">Carbohydrate degradation; glycolysis; pyruvate from D-glyceraldehyde 3-phosphate: step 5/5.</text>
</comment>
<evidence type="ECO:0000256" key="3">
    <source>
        <dbReference type="ARBA" id="ARBA00012142"/>
    </source>
</evidence>
<dbReference type="PANTHER" id="PTHR11817">
    <property type="entry name" value="PYRUVATE KINASE"/>
    <property type="match status" value="1"/>
</dbReference>
<evidence type="ECO:0000259" key="14">
    <source>
        <dbReference type="Pfam" id="PF00224"/>
    </source>
</evidence>
<evidence type="ECO:0000256" key="2">
    <source>
        <dbReference type="ARBA" id="ARBA00008663"/>
    </source>
</evidence>
<feature type="domain" description="Pyruvate kinase C-terminal" evidence="15">
    <location>
        <begin position="363"/>
        <end position="475"/>
    </location>
</feature>
<dbReference type="Gene3D" id="2.40.33.10">
    <property type="entry name" value="PK beta-barrel domain-like"/>
    <property type="match status" value="1"/>
</dbReference>
<dbReference type="UniPathway" id="UPA00109">
    <property type="reaction ID" value="UER00188"/>
</dbReference>
<dbReference type="EMBL" id="QZJF01000002">
    <property type="protein sequence ID" value="RJR28245.1"/>
    <property type="molecule type" value="Genomic_DNA"/>
</dbReference>
<evidence type="ECO:0000256" key="9">
    <source>
        <dbReference type="ARBA" id="ARBA00022842"/>
    </source>
</evidence>
<keyword evidence="5" id="KW-0479">Metal-binding</keyword>